<proteinExistence type="predicted"/>
<evidence type="ECO:0000313" key="1">
    <source>
        <dbReference type="EMBL" id="KAJ8884014.1"/>
    </source>
</evidence>
<dbReference type="EMBL" id="JARBHB010000005">
    <property type="protein sequence ID" value="KAJ8884014.1"/>
    <property type="molecule type" value="Genomic_DNA"/>
</dbReference>
<gene>
    <name evidence="1" type="ORF">PR048_015871</name>
</gene>
<keyword evidence="2" id="KW-1185">Reference proteome</keyword>
<reference evidence="1 2" key="1">
    <citation type="submission" date="2023-02" db="EMBL/GenBank/DDBJ databases">
        <title>LHISI_Scaffold_Assembly.</title>
        <authorList>
            <person name="Stuart O.P."/>
            <person name="Cleave R."/>
            <person name="Magrath M.J.L."/>
            <person name="Mikheyev A.S."/>
        </authorList>
    </citation>
    <scope>NUCLEOTIDE SEQUENCE [LARGE SCALE GENOMIC DNA]</scope>
    <source>
        <strain evidence="1">Daus_M_001</strain>
        <tissue evidence="1">Leg muscle</tissue>
    </source>
</reference>
<evidence type="ECO:0000313" key="2">
    <source>
        <dbReference type="Proteomes" id="UP001159363"/>
    </source>
</evidence>
<protein>
    <submittedName>
        <fullName evidence="1">Uncharacterized protein</fullName>
    </submittedName>
</protein>
<sequence>MIGSLLKVPYLVYEGVLTLAILASKEIWHLIVADSYASCRSATCNLVEYKHCINTRAAVSHINVPYTYKETCFHRDFVNDPNNAQIHTIRKFSSYGGQAYKSCKSWFWSFVHECEKGNVPLCKTEEH</sequence>
<organism evidence="1 2">
    <name type="scientific">Dryococelus australis</name>
    <dbReference type="NCBI Taxonomy" id="614101"/>
    <lineage>
        <taxon>Eukaryota</taxon>
        <taxon>Metazoa</taxon>
        <taxon>Ecdysozoa</taxon>
        <taxon>Arthropoda</taxon>
        <taxon>Hexapoda</taxon>
        <taxon>Insecta</taxon>
        <taxon>Pterygota</taxon>
        <taxon>Neoptera</taxon>
        <taxon>Polyneoptera</taxon>
        <taxon>Phasmatodea</taxon>
        <taxon>Verophasmatodea</taxon>
        <taxon>Anareolatae</taxon>
        <taxon>Phasmatidae</taxon>
        <taxon>Eurycanthinae</taxon>
        <taxon>Dryococelus</taxon>
    </lineage>
</organism>
<comment type="caution">
    <text evidence="1">The sequence shown here is derived from an EMBL/GenBank/DDBJ whole genome shotgun (WGS) entry which is preliminary data.</text>
</comment>
<accession>A0ABQ9HI75</accession>
<name>A0ABQ9HI75_9NEOP</name>
<dbReference type="Proteomes" id="UP001159363">
    <property type="component" value="Chromosome 4"/>
</dbReference>